<evidence type="ECO:0000313" key="3">
    <source>
        <dbReference type="Proteomes" id="UP000299102"/>
    </source>
</evidence>
<dbReference type="AlphaFoldDB" id="A0A4C1TD69"/>
<evidence type="ECO:0000313" key="2">
    <source>
        <dbReference type="EMBL" id="GBP11251.1"/>
    </source>
</evidence>
<dbReference type="Proteomes" id="UP000299102">
    <property type="component" value="Unassembled WGS sequence"/>
</dbReference>
<accession>A0A4C1TD69</accession>
<dbReference type="OrthoDB" id="10531103at2759"/>
<organism evidence="2 3">
    <name type="scientific">Eumeta variegata</name>
    <name type="common">Bagworm moth</name>
    <name type="synonym">Eumeta japonica</name>
    <dbReference type="NCBI Taxonomy" id="151549"/>
    <lineage>
        <taxon>Eukaryota</taxon>
        <taxon>Metazoa</taxon>
        <taxon>Ecdysozoa</taxon>
        <taxon>Arthropoda</taxon>
        <taxon>Hexapoda</taxon>
        <taxon>Insecta</taxon>
        <taxon>Pterygota</taxon>
        <taxon>Neoptera</taxon>
        <taxon>Endopterygota</taxon>
        <taxon>Lepidoptera</taxon>
        <taxon>Glossata</taxon>
        <taxon>Ditrysia</taxon>
        <taxon>Tineoidea</taxon>
        <taxon>Psychidae</taxon>
        <taxon>Oiketicinae</taxon>
        <taxon>Eumeta</taxon>
    </lineage>
</organism>
<gene>
    <name evidence="2" type="ORF">EVAR_6060_1</name>
</gene>
<name>A0A4C1TD69_EUMVA</name>
<protein>
    <submittedName>
        <fullName evidence="2">Uncharacterized protein</fullName>
    </submittedName>
</protein>
<comment type="caution">
    <text evidence="2">The sequence shown here is derived from an EMBL/GenBank/DDBJ whole genome shotgun (WGS) entry which is preliminary data.</text>
</comment>
<reference evidence="2 3" key="1">
    <citation type="journal article" date="2019" name="Commun. Biol.">
        <title>The bagworm genome reveals a unique fibroin gene that provides high tensile strength.</title>
        <authorList>
            <person name="Kono N."/>
            <person name="Nakamura H."/>
            <person name="Ohtoshi R."/>
            <person name="Tomita M."/>
            <person name="Numata K."/>
            <person name="Arakawa K."/>
        </authorList>
    </citation>
    <scope>NUCLEOTIDE SEQUENCE [LARGE SCALE GENOMIC DNA]</scope>
</reference>
<keyword evidence="3" id="KW-1185">Reference proteome</keyword>
<evidence type="ECO:0000256" key="1">
    <source>
        <dbReference type="SAM" id="MobiDB-lite"/>
    </source>
</evidence>
<dbReference type="EMBL" id="BGZK01000045">
    <property type="protein sequence ID" value="GBP11251.1"/>
    <property type="molecule type" value="Genomic_DNA"/>
</dbReference>
<proteinExistence type="predicted"/>
<feature type="region of interest" description="Disordered" evidence="1">
    <location>
        <begin position="1"/>
        <end position="35"/>
    </location>
</feature>
<sequence length="94" mass="10372">MEQFVIRNSAHADPTRNKGQFSLKPSGKKEKVTTSSQDQLIPFHLPILGEVYLLRWVLAGVTGRNITCHTASIHAVSTSCYGETSEQRAARCSL</sequence>